<evidence type="ECO:0000256" key="10">
    <source>
        <dbReference type="ARBA" id="ARBA00022777"/>
    </source>
</evidence>
<sequence>MMSLPAPSAISNIHSLRELSGEDETNNGSFGMYLRPVTAALCALHSWLSTMRCSKFQNTIWPPRLPVAMMGWPSVRKLMDITGPQSCTSSKMVSSYLRLCRIIWPLFKLVLEIVQNNMAVVQTYGSHVYRGRLLQRRHSTLPSLERVDHLAQFNVPQLQLALLAAQQDLVHVGIGMHQCSYPENIVAEVQLQQQALLLDVPDLQGAALVDGDQVRAERQENVDRALVTHVGVLQFGSPAPCVNIVRAGRVHVKRVRGQAGDIVRVGARDAQQGEMFTSVSVEFLAHARDDEVLLPPEDVPRDKRHMVADVAERTIPREYPALHHRKHVLKTLYIQYFPEKNIFAGNYNSATLQRKGSEFSKKIADIYMYTSPIASSLDVRVLLTNLKYPDRSVINTKKPVEVVIFDQKCSEKEADTFIQDRLANRSQNYRFVDYTYLNHLLYPYDNTCTEHDVQNVKTYKNVVLGGTFDRLHNGHKILLSEAVLRCTEKLTVGVTDTNLITGKILWELIQPCAQRIKEVKEFLEDVDSSITYNVVPINDMYGPTKEDPTLEMIVVSQETKRGGDKVNELRAQKNLSKLDIYTVELAIDEARNKSEEAKISSSNHRIRLLGTRLRAPREGRSLQPYIIGLTGGIASGKSSVAEKMQQLGAGLVNCDKLAHDLYLPGTDCFRKIVEHFGSSILNSDGFINRKLLGDIVFNNKEQLEKLNTLIWPLILEKAKEEINNLYHKGRHIIILEAAVLIQAKWQNVCSEIWTCIIPQDEAIKRVMERNGLSEEAAKLRIEMQPSNTEQVKEANVVICTSWSHEETLIQVERAWRELTTDLDKLRIKNIYIPVPEYSTPSISTARVNIVFGGLPTRLSSAYLVNQVVGLELKFPDYAIQEKVYKVQNWPMNSMHERDKVSLAWVLVSQGIISTESKICLGTSSARTTKKTAYGKVDL</sequence>
<evidence type="ECO:0000256" key="20">
    <source>
        <dbReference type="ARBA" id="ARBA00066359"/>
    </source>
</evidence>
<dbReference type="NCBIfam" id="NF001985">
    <property type="entry name" value="PRK00777.1"/>
    <property type="match status" value="1"/>
</dbReference>
<dbReference type="SUPFAM" id="SSF52374">
    <property type="entry name" value="Nucleotidylyl transferase"/>
    <property type="match status" value="1"/>
</dbReference>
<dbReference type="EC" id="2.7.1.24" evidence="20"/>
<evidence type="ECO:0000256" key="9">
    <source>
        <dbReference type="ARBA" id="ARBA00022741"/>
    </source>
</evidence>
<evidence type="ECO:0000313" key="24">
    <source>
        <dbReference type="Proteomes" id="UP000310200"/>
    </source>
</evidence>
<organism evidence="23 24">
    <name type="scientific">Temnothorax longispinosus</name>
    <dbReference type="NCBI Taxonomy" id="300112"/>
    <lineage>
        <taxon>Eukaryota</taxon>
        <taxon>Metazoa</taxon>
        <taxon>Ecdysozoa</taxon>
        <taxon>Arthropoda</taxon>
        <taxon>Hexapoda</taxon>
        <taxon>Insecta</taxon>
        <taxon>Pterygota</taxon>
        <taxon>Neoptera</taxon>
        <taxon>Endopterygota</taxon>
        <taxon>Hymenoptera</taxon>
        <taxon>Apocrita</taxon>
        <taxon>Aculeata</taxon>
        <taxon>Formicoidea</taxon>
        <taxon>Formicidae</taxon>
        <taxon>Myrmicinae</taxon>
        <taxon>Temnothorax</taxon>
    </lineage>
</organism>
<keyword evidence="24" id="KW-1185">Reference proteome</keyword>
<evidence type="ECO:0000256" key="16">
    <source>
        <dbReference type="ARBA" id="ARBA00059677"/>
    </source>
</evidence>
<keyword evidence="5" id="KW-0963">Cytoplasm</keyword>
<comment type="function">
    <text evidence="16">Bifunctional enzyme that catalyzes the fourth and fifth sequential steps of CoA biosynthetic pathway. The fourth reaction is catalyzed by the phosphopantetheine adenylyltransferase, coded by the coaD domain; the fifth reaction is catalyzed by the dephospho-CoA kinase, coded by the coaE domain. May act as a point of CoA biosynthesis regulation.</text>
</comment>
<dbReference type="HAMAP" id="MF_00376">
    <property type="entry name" value="Dephospho_CoA_kinase"/>
    <property type="match status" value="1"/>
</dbReference>
<dbReference type="Gene3D" id="3.40.50.300">
    <property type="entry name" value="P-loop containing nucleotide triphosphate hydrolases"/>
    <property type="match status" value="1"/>
</dbReference>
<evidence type="ECO:0000259" key="22">
    <source>
        <dbReference type="Pfam" id="PF01467"/>
    </source>
</evidence>
<name>A0A4S2L0J2_9HYME</name>
<dbReference type="Pfam" id="PF01121">
    <property type="entry name" value="CoaE"/>
    <property type="match status" value="1"/>
</dbReference>
<evidence type="ECO:0000256" key="7">
    <source>
        <dbReference type="ARBA" id="ARBA00022679"/>
    </source>
</evidence>
<dbReference type="EC" id="2.7.7.3" evidence="4"/>
<dbReference type="EMBL" id="QBLH01000889">
    <property type="protein sequence ID" value="TGZ53857.1"/>
    <property type="molecule type" value="Genomic_DNA"/>
</dbReference>
<comment type="pathway">
    <text evidence="17">Cofactor biosynthesis; coenzyme A biosynthesis; CoA from (R)-pantothenate: step 4/5.</text>
</comment>
<dbReference type="STRING" id="300112.A0A4S2L0J2"/>
<dbReference type="Proteomes" id="UP000310200">
    <property type="component" value="Unassembled WGS sequence"/>
</dbReference>
<evidence type="ECO:0000256" key="2">
    <source>
        <dbReference type="ARBA" id="ARBA00004496"/>
    </source>
</evidence>
<evidence type="ECO:0000256" key="19">
    <source>
        <dbReference type="ARBA" id="ARBA00061673"/>
    </source>
</evidence>
<dbReference type="GO" id="GO:0005759">
    <property type="term" value="C:mitochondrial matrix"/>
    <property type="evidence" value="ECO:0007669"/>
    <property type="project" value="UniProtKB-SubCell"/>
</dbReference>
<keyword evidence="9" id="KW-0547">Nucleotide-binding</keyword>
<keyword evidence="10" id="KW-0418">Kinase</keyword>
<accession>A0A4S2L0J2</accession>
<dbReference type="FunFam" id="3.40.50.620:FF:000089">
    <property type="entry name" value="Bifunctional coenzyme A synthase"/>
    <property type="match status" value="1"/>
</dbReference>
<dbReference type="InterPro" id="IPR001977">
    <property type="entry name" value="Depp_CoAkinase"/>
</dbReference>
<evidence type="ECO:0000256" key="8">
    <source>
        <dbReference type="ARBA" id="ARBA00022695"/>
    </source>
</evidence>
<evidence type="ECO:0000313" key="23">
    <source>
        <dbReference type="EMBL" id="TGZ53857.1"/>
    </source>
</evidence>
<dbReference type="FunFam" id="3.40.50.300:FF:000899">
    <property type="entry name" value="Bifunctional coenzyme A synthase"/>
    <property type="match status" value="1"/>
</dbReference>
<evidence type="ECO:0000256" key="21">
    <source>
        <dbReference type="ARBA" id="ARBA00067394"/>
    </source>
</evidence>
<evidence type="ECO:0000256" key="18">
    <source>
        <dbReference type="ARBA" id="ARBA00060696"/>
    </source>
</evidence>
<evidence type="ECO:0000256" key="3">
    <source>
        <dbReference type="ARBA" id="ARBA00011245"/>
    </source>
</evidence>
<keyword evidence="13" id="KW-0511">Multifunctional enzyme</keyword>
<keyword evidence="7" id="KW-0808">Transferase</keyword>
<comment type="caution">
    <text evidence="23">The sequence shown here is derived from an EMBL/GenBank/DDBJ whole genome shotgun (WGS) entry which is preliminary data.</text>
</comment>
<evidence type="ECO:0000256" key="14">
    <source>
        <dbReference type="ARBA" id="ARBA00051310"/>
    </source>
</evidence>
<evidence type="ECO:0000256" key="13">
    <source>
        <dbReference type="ARBA" id="ARBA00023268"/>
    </source>
</evidence>
<protein>
    <recommendedName>
        <fullName evidence="21">Bifunctional coenzyme A synthase</fullName>
        <ecNumber evidence="20">2.7.1.24</ecNumber>
        <ecNumber evidence="4">2.7.7.3</ecNumber>
    </recommendedName>
</protein>
<dbReference type="CDD" id="cd02022">
    <property type="entry name" value="DPCK"/>
    <property type="match status" value="1"/>
</dbReference>
<evidence type="ECO:0000256" key="4">
    <source>
        <dbReference type="ARBA" id="ARBA00012392"/>
    </source>
</evidence>
<reference evidence="23 24" key="1">
    <citation type="journal article" date="2019" name="Philos. Trans. R. Soc. Lond., B, Biol. Sci.">
        <title>Ant behaviour and brain gene expression of defending hosts depend on the ecological success of the intruding social parasite.</title>
        <authorList>
            <person name="Kaur R."/>
            <person name="Stoldt M."/>
            <person name="Jongepier E."/>
            <person name="Feldmeyer B."/>
            <person name="Menzel F."/>
            <person name="Bornberg-Bauer E."/>
            <person name="Foitzik S."/>
        </authorList>
    </citation>
    <scope>NUCLEOTIDE SEQUENCE [LARGE SCALE GENOMIC DNA]</scope>
    <source>
        <tissue evidence="23">Whole body</tissue>
    </source>
</reference>
<dbReference type="NCBIfam" id="TIGR00152">
    <property type="entry name" value="dephospho-CoA kinase"/>
    <property type="match status" value="1"/>
</dbReference>
<evidence type="ECO:0000256" key="1">
    <source>
        <dbReference type="ARBA" id="ARBA00004305"/>
    </source>
</evidence>
<dbReference type="Gene3D" id="3.40.50.620">
    <property type="entry name" value="HUPs"/>
    <property type="match status" value="1"/>
</dbReference>
<dbReference type="PANTHER" id="PTHR10695">
    <property type="entry name" value="DEPHOSPHO-COA KINASE-RELATED"/>
    <property type="match status" value="1"/>
</dbReference>
<evidence type="ECO:0000256" key="11">
    <source>
        <dbReference type="ARBA" id="ARBA00022840"/>
    </source>
</evidence>
<feature type="non-terminal residue" evidence="23">
    <location>
        <position position="938"/>
    </location>
</feature>
<proteinExistence type="inferred from homology"/>
<keyword evidence="6" id="KW-0597">Phosphoprotein</keyword>
<keyword evidence="11" id="KW-0067">ATP-binding</keyword>
<dbReference type="CDD" id="cd02164">
    <property type="entry name" value="PPAT_CoAS"/>
    <property type="match status" value="1"/>
</dbReference>
<keyword evidence="8" id="KW-0548">Nucleotidyltransferase</keyword>
<evidence type="ECO:0000256" key="15">
    <source>
        <dbReference type="ARBA" id="ARBA00051912"/>
    </source>
</evidence>
<gene>
    <name evidence="23" type="ORF">DBV15_01811</name>
</gene>
<feature type="domain" description="Cytidyltransferase-like" evidence="22">
    <location>
        <begin position="463"/>
        <end position="604"/>
    </location>
</feature>
<dbReference type="GO" id="GO:0004595">
    <property type="term" value="F:pantetheine-phosphate adenylyltransferase activity"/>
    <property type="evidence" value="ECO:0007669"/>
    <property type="project" value="UniProtKB-EC"/>
</dbReference>
<dbReference type="PANTHER" id="PTHR10695:SF46">
    <property type="entry name" value="BIFUNCTIONAL COENZYME A SYNTHASE-RELATED"/>
    <property type="match status" value="1"/>
</dbReference>
<evidence type="ECO:0000256" key="17">
    <source>
        <dbReference type="ARBA" id="ARBA00060565"/>
    </source>
</evidence>
<evidence type="ECO:0000256" key="5">
    <source>
        <dbReference type="ARBA" id="ARBA00022490"/>
    </source>
</evidence>
<comment type="pathway">
    <text evidence="18">Cofactor biosynthesis; coenzyme A biosynthesis; CoA from (R)-pantothenate: step 5/5.</text>
</comment>
<dbReference type="AlphaFoldDB" id="A0A4S2L0J2"/>
<dbReference type="GO" id="GO:0004140">
    <property type="term" value="F:dephospho-CoA kinase activity"/>
    <property type="evidence" value="ECO:0007669"/>
    <property type="project" value="UniProtKB-EC"/>
</dbReference>
<comment type="catalytic activity">
    <reaction evidence="14">
        <text>(R)-4'-phosphopantetheine + ATP + H(+) = 3'-dephospho-CoA + diphosphate</text>
        <dbReference type="Rhea" id="RHEA:19801"/>
        <dbReference type="ChEBI" id="CHEBI:15378"/>
        <dbReference type="ChEBI" id="CHEBI:30616"/>
        <dbReference type="ChEBI" id="CHEBI:33019"/>
        <dbReference type="ChEBI" id="CHEBI:57328"/>
        <dbReference type="ChEBI" id="CHEBI:61723"/>
        <dbReference type="EC" id="2.7.7.3"/>
    </reaction>
    <physiologicalReaction direction="left-to-right" evidence="14">
        <dbReference type="Rhea" id="RHEA:19802"/>
    </physiologicalReaction>
</comment>
<comment type="catalytic activity">
    <reaction evidence="15">
        <text>3'-dephospho-CoA + ATP = ADP + CoA + H(+)</text>
        <dbReference type="Rhea" id="RHEA:18245"/>
        <dbReference type="ChEBI" id="CHEBI:15378"/>
        <dbReference type="ChEBI" id="CHEBI:30616"/>
        <dbReference type="ChEBI" id="CHEBI:57287"/>
        <dbReference type="ChEBI" id="CHEBI:57328"/>
        <dbReference type="ChEBI" id="CHEBI:456216"/>
        <dbReference type="EC" id="2.7.1.24"/>
    </reaction>
    <physiologicalReaction direction="left-to-right" evidence="15">
        <dbReference type="Rhea" id="RHEA:18246"/>
    </physiologicalReaction>
</comment>
<dbReference type="InterPro" id="IPR014729">
    <property type="entry name" value="Rossmann-like_a/b/a_fold"/>
</dbReference>
<comment type="subcellular location">
    <subcellularLocation>
        <location evidence="2">Cytoplasm</location>
    </subcellularLocation>
    <subcellularLocation>
        <location evidence="1">Mitochondrion matrix</location>
    </subcellularLocation>
</comment>
<comment type="subunit">
    <text evidence="3">Monomer.</text>
</comment>
<evidence type="ECO:0000256" key="12">
    <source>
        <dbReference type="ARBA" id="ARBA00023128"/>
    </source>
</evidence>
<evidence type="ECO:0000256" key="6">
    <source>
        <dbReference type="ARBA" id="ARBA00022553"/>
    </source>
</evidence>
<dbReference type="Pfam" id="PF01467">
    <property type="entry name" value="CTP_transf_like"/>
    <property type="match status" value="1"/>
</dbReference>
<dbReference type="PROSITE" id="PS51219">
    <property type="entry name" value="DPCK"/>
    <property type="match status" value="1"/>
</dbReference>
<comment type="similarity">
    <text evidence="19">In the central section; belongs to the eukaryotic CoaD family.</text>
</comment>
<dbReference type="SUPFAM" id="SSF52540">
    <property type="entry name" value="P-loop containing nucleoside triphosphate hydrolases"/>
    <property type="match status" value="1"/>
</dbReference>
<dbReference type="InterPro" id="IPR027417">
    <property type="entry name" value="P-loop_NTPase"/>
</dbReference>
<keyword evidence="12" id="KW-0496">Mitochondrion</keyword>
<dbReference type="InterPro" id="IPR004821">
    <property type="entry name" value="Cyt_trans-like"/>
</dbReference>
<dbReference type="GO" id="GO:0005524">
    <property type="term" value="F:ATP binding"/>
    <property type="evidence" value="ECO:0007669"/>
    <property type="project" value="UniProtKB-KW"/>
</dbReference>
<dbReference type="GO" id="GO:0015937">
    <property type="term" value="P:coenzyme A biosynthetic process"/>
    <property type="evidence" value="ECO:0007669"/>
    <property type="project" value="InterPro"/>
</dbReference>